<sequence>MNFYDLDKNFQQVPEKSEEFNGEDEDFLELTLCNGSMKNAASSSNELLVPLPPVLPPSSQQVVSPPLSLSSQTPPQQPPSLGDIVSPVLFLSRQTPPASPEEVFLSSLSLSRQVSPPQQTLPQQPPLSPSFALSLSNNGPFGSQSSSSASVAVVSSAAVPISSSTGATRAVRPRRNPTRAPREGKSETVDPPFPWATAYRATVHTISHLLSNHIATITGEVQCKRCERKFEMAYDLEQKFNEIGAFIAQNRNSMHDRALEAWMNPVLPKCRFCNQENSAKPVISDKKKSINWLFLFLGQMLGCCTLDQLKYFCKHTKNHRTGAKDRVIYLTYLGICKQLDPTGPFTR</sequence>
<proteinExistence type="predicted"/>
<evidence type="ECO:0000256" key="1">
    <source>
        <dbReference type="SAM" id="MobiDB-lite"/>
    </source>
</evidence>
<dbReference type="Proteomes" id="UP001472677">
    <property type="component" value="Unassembled WGS sequence"/>
</dbReference>
<evidence type="ECO:0000313" key="4">
    <source>
        <dbReference type="Proteomes" id="UP001472677"/>
    </source>
</evidence>
<feature type="domain" description="DUF7086" evidence="2">
    <location>
        <begin position="207"/>
        <end position="339"/>
    </location>
</feature>
<dbReference type="Pfam" id="PF23324">
    <property type="entry name" value="DUF7086"/>
    <property type="match status" value="1"/>
</dbReference>
<name>A0ABR2ELQ9_9ROSI</name>
<protein>
    <recommendedName>
        <fullName evidence="2">DUF7086 domain-containing protein</fullName>
    </recommendedName>
</protein>
<evidence type="ECO:0000259" key="2">
    <source>
        <dbReference type="Pfam" id="PF23324"/>
    </source>
</evidence>
<dbReference type="InterPro" id="IPR055513">
    <property type="entry name" value="DUF7086"/>
</dbReference>
<accession>A0ABR2ELQ9</accession>
<dbReference type="PANTHER" id="PTHR34272">
    <property type="entry name" value="EXPRESSED PROTEIN"/>
    <property type="match status" value="1"/>
</dbReference>
<evidence type="ECO:0000313" key="3">
    <source>
        <dbReference type="EMBL" id="KAK8562790.1"/>
    </source>
</evidence>
<feature type="region of interest" description="Disordered" evidence="1">
    <location>
        <begin position="114"/>
        <end position="135"/>
    </location>
</feature>
<feature type="compositionally biased region" description="Low complexity" evidence="1">
    <location>
        <begin position="59"/>
        <end position="74"/>
    </location>
</feature>
<keyword evidence="4" id="KW-1185">Reference proteome</keyword>
<comment type="caution">
    <text evidence="3">The sequence shown here is derived from an EMBL/GenBank/DDBJ whole genome shotgun (WGS) entry which is preliminary data.</text>
</comment>
<feature type="region of interest" description="Disordered" evidence="1">
    <location>
        <begin position="163"/>
        <end position="191"/>
    </location>
</feature>
<organism evidence="3 4">
    <name type="scientific">Hibiscus sabdariffa</name>
    <name type="common">roselle</name>
    <dbReference type="NCBI Taxonomy" id="183260"/>
    <lineage>
        <taxon>Eukaryota</taxon>
        <taxon>Viridiplantae</taxon>
        <taxon>Streptophyta</taxon>
        <taxon>Embryophyta</taxon>
        <taxon>Tracheophyta</taxon>
        <taxon>Spermatophyta</taxon>
        <taxon>Magnoliopsida</taxon>
        <taxon>eudicotyledons</taxon>
        <taxon>Gunneridae</taxon>
        <taxon>Pentapetalae</taxon>
        <taxon>rosids</taxon>
        <taxon>malvids</taxon>
        <taxon>Malvales</taxon>
        <taxon>Malvaceae</taxon>
        <taxon>Malvoideae</taxon>
        <taxon>Hibiscus</taxon>
    </lineage>
</organism>
<gene>
    <name evidence="3" type="ORF">V6N12_010860</name>
</gene>
<feature type="region of interest" description="Disordered" evidence="1">
    <location>
        <begin position="59"/>
        <end position="83"/>
    </location>
</feature>
<reference evidence="3 4" key="1">
    <citation type="journal article" date="2024" name="G3 (Bethesda)">
        <title>Genome assembly of Hibiscus sabdariffa L. provides insights into metabolisms of medicinal natural products.</title>
        <authorList>
            <person name="Kim T."/>
        </authorList>
    </citation>
    <scope>NUCLEOTIDE SEQUENCE [LARGE SCALE GENOMIC DNA]</scope>
    <source>
        <strain evidence="3">TK-2024</strain>
        <tissue evidence="3">Old leaves</tissue>
    </source>
</reference>
<dbReference type="EMBL" id="JBBPBM010000012">
    <property type="protein sequence ID" value="KAK8562790.1"/>
    <property type="molecule type" value="Genomic_DNA"/>
</dbReference>
<dbReference type="PANTHER" id="PTHR34272:SF1">
    <property type="entry name" value="EXPRESSED PROTEIN"/>
    <property type="match status" value="1"/>
</dbReference>